<dbReference type="RefSeq" id="WP_169112731.1">
    <property type="nucleotide sequence ID" value="NZ_CP051684.1"/>
</dbReference>
<dbReference type="InterPro" id="IPR028994">
    <property type="entry name" value="Integrin_alpha_N"/>
</dbReference>
<dbReference type="PROSITE" id="PS51257">
    <property type="entry name" value="PROKAR_LIPOPROTEIN"/>
    <property type="match status" value="1"/>
</dbReference>
<sequence length="476" mass="49605">MKKYIVTGFIAFALAGCGGGGGGTPLTSTPVNPTAPTTPAPTVTLAMSQPKITLGSSATLTWSSTNATSCTASGAWAGTQAISGTSAQTPTAAGSGTYTLTCTGAGGTANQSVSLIVPIPVQKSSYLNAKNLAITAQTLPVVDPTFNEGIQSGYAFADFFQDGSLSLVAFTEHDPLDGSWPPSVQGKVHFFKKDASGNWVDKTSGLLSDTSGCTLPRKLVIVDFNNDGLPDVFATCSGLDVAPYAGENYRLLLSQADGTYKNVLLPFSGYAHSASAADVNGDGNVDIVVADMKGQGGKTPIYFLMGDGKGGFTVDYSRADRPEFEYKTAFWTVELLQDDVTKKYTLFAGGTESYVDTSGAAAGGTGTVLISGDSTGNFVNGSKMILPVAKGFETVMDVVVQKNTAYILRVLSEPSYGGTAIQKVDLTSGTGSLIYSHTGWYPGKYLNFPAPWFAWMVPVNGNLVSENAFFNVTVPQ</sequence>
<evidence type="ECO:0000313" key="2">
    <source>
        <dbReference type="EMBL" id="QJD91245.1"/>
    </source>
</evidence>
<name>A0ABX6MAV5_9BURK</name>
<keyword evidence="1" id="KW-0732">Signal</keyword>
<dbReference type="Pfam" id="PF13517">
    <property type="entry name" value="FG-GAP_3"/>
    <property type="match status" value="1"/>
</dbReference>
<evidence type="ECO:0000313" key="3">
    <source>
        <dbReference type="Proteomes" id="UP000503117"/>
    </source>
</evidence>
<proteinExistence type="predicted"/>
<gene>
    <name evidence="2" type="ORF">HH213_14895</name>
</gene>
<accession>A0ABX6MAV5</accession>
<dbReference type="SUPFAM" id="SSF69318">
    <property type="entry name" value="Integrin alpha N-terminal domain"/>
    <property type="match status" value="1"/>
</dbReference>
<dbReference type="Gene3D" id="2.130.10.130">
    <property type="entry name" value="Integrin alpha, N-terminal"/>
    <property type="match status" value="1"/>
</dbReference>
<protein>
    <submittedName>
        <fullName evidence="2">VCBS repeat-containing protein</fullName>
    </submittedName>
</protein>
<dbReference type="EMBL" id="CP051684">
    <property type="protein sequence ID" value="QJD91245.1"/>
    <property type="molecule type" value="Genomic_DNA"/>
</dbReference>
<dbReference type="InterPro" id="IPR013517">
    <property type="entry name" value="FG-GAP"/>
</dbReference>
<evidence type="ECO:0000256" key="1">
    <source>
        <dbReference type="ARBA" id="ARBA00022729"/>
    </source>
</evidence>
<dbReference type="Proteomes" id="UP000503117">
    <property type="component" value="Chromosome"/>
</dbReference>
<keyword evidence="3" id="KW-1185">Reference proteome</keyword>
<organism evidence="2 3">
    <name type="scientific">Duganella dendranthematis</name>
    <dbReference type="NCBI Taxonomy" id="2728021"/>
    <lineage>
        <taxon>Bacteria</taxon>
        <taxon>Pseudomonadati</taxon>
        <taxon>Pseudomonadota</taxon>
        <taxon>Betaproteobacteria</taxon>
        <taxon>Burkholderiales</taxon>
        <taxon>Oxalobacteraceae</taxon>
        <taxon>Telluria group</taxon>
        <taxon>Duganella</taxon>
    </lineage>
</organism>
<reference evidence="2 3" key="1">
    <citation type="submission" date="2020-04" db="EMBL/GenBank/DDBJ databases">
        <title>Genome sequencing of novel species.</title>
        <authorList>
            <person name="Heo J."/>
            <person name="Kim S.-J."/>
            <person name="Kim J.-S."/>
            <person name="Hong S.-B."/>
            <person name="Kwon S.-W."/>
        </authorList>
    </citation>
    <scope>NUCLEOTIDE SEQUENCE [LARGE SCALE GENOMIC DNA]</scope>
    <source>
        <strain evidence="2 3">AF9R3</strain>
    </source>
</reference>